<accession>A0A372GKR5</accession>
<evidence type="ECO:0000313" key="2">
    <source>
        <dbReference type="EMBL" id="RFS85977.1"/>
    </source>
</evidence>
<dbReference type="InterPro" id="IPR010982">
    <property type="entry name" value="Lambda_DNA-bd_dom_sf"/>
</dbReference>
<dbReference type="EMBL" id="QVNQ01000002">
    <property type="protein sequence ID" value="RFS85977.1"/>
    <property type="molecule type" value="Genomic_DNA"/>
</dbReference>
<dbReference type="Proteomes" id="UP000262882">
    <property type="component" value="Unassembled WGS sequence"/>
</dbReference>
<gene>
    <name evidence="2" type="ORF">D0T12_04880</name>
</gene>
<name>A0A372GKR5_9ACTN</name>
<dbReference type="InterPro" id="IPR001387">
    <property type="entry name" value="Cro/C1-type_HTH"/>
</dbReference>
<dbReference type="Pfam" id="PF19054">
    <property type="entry name" value="DUF5753"/>
    <property type="match status" value="1"/>
</dbReference>
<evidence type="ECO:0000259" key="1">
    <source>
        <dbReference type="PROSITE" id="PS50943"/>
    </source>
</evidence>
<keyword evidence="3" id="KW-1185">Reference proteome</keyword>
<dbReference type="InterPro" id="IPR043917">
    <property type="entry name" value="DUF5753"/>
</dbReference>
<protein>
    <submittedName>
        <fullName evidence="2">XRE family transcriptional regulator</fullName>
    </submittedName>
</protein>
<dbReference type="RefSeq" id="WP_117398092.1">
    <property type="nucleotide sequence ID" value="NZ_QVNQ01000002.1"/>
</dbReference>
<dbReference type="OrthoDB" id="3469353at2"/>
<dbReference type="CDD" id="cd00093">
    <property type="entry name" value="HTH_XRE"/>
    <property type="match status" value="1"/>
</dbReference>
<sequence length="266" mass="29439">MPQRPRDLHPWESPEALFGSELRYYREAAKLSCAQLANKIPFSKSTISAVERAELRCDRSLAVAADPVLDTRNALTRLWDGLFKGSGAVPIWFTDWYKHEPDSTYIRSYQPLVVDGLLQTPAYARALLDGNEAAVETRMARQEILARENAPTLLCVLDASVLYRDVGGQEVMHEQLMHLIEVSSPKVRIQVVPSIQHGGLSGGFVIGTLTDGSEVAYRDGVLRGDTTTDRGDITSLTETFALIQAHAYPLSQSAALIEKVAKEKWT</sequence>
<dbReference type="GO" id="GO:0003677">
    <property type="term" value="F:DNA binding"/>
    <property type="evidence" value="ECO:0007669"/>
    <property type="project" value="InterPro"/>
</dbReference>
<dbReference type="AlphaFoldDB" id="A0A372GKR5"/>
<dbReference type="SUPFAM" id="SSF47413">
    <property type="entry name" value="lambda repressor-like DNA-binding domains"/>
    <property type="match status" value="1"/>
</dbReference>
<dbReference type="Pfam" id="PF13560">
    <property type="entry name" value="HTH_31"/>
    <property type="match status" value="1"/>
</dbReference>
<comment type="caution">
    <text evidence="2">The sequence shown here is derived from an EMBL/GenBank/DDBJ whole genome shotgun (WGS) entry which is preliminary data.</text>
</comment>
<evidence type="ECO:0000313" key="3">
    <source>
        <dbReference type="Proteomes" id="UP000262882"/>
    </source>
</evidence>
<reference evidence="2 3" key="1">
    <citation type="submission" date="2018-08" db="EMBL/GenBank/DDBJ databases">
        <title>Actinomadura spongicola sp. nov., isolated from marine sponge Leucetta chagosensis.</title>
        <authorList>
            <person name="Li L."/>
            <person name="Lin H.W."/>
        </authorList>
    </citation>
    <scope>NUCLEOTIDE SEQUENCE [LARGE SCALE GENOMIC DNA]</scope>
    <source>
        <strain evidence="2 3">LHW52907</strain>
    </source>
</reference>
<proteinExistence type="predicted"/>
<organism evidence="2 3">
    <name type="scientific">Actinomadura spongiicola</name>
    <dbReference type="NCBI Taxonomy" id="2303421"/>
    <lineage>
        <taxon>Bacteria</taxon>
        <taxon>Bacillati</taxon>
        <taxon>Actinomycetota</taxon>
        <taxon>Actinomycetes</taxon>
        <taxon>Streptosporangiales</taxon>
        <taxon>Thermomonosporaceae</taxon>
        <taxon>Actinomadura</taxon>
    </lineage>
</organism>
<dbReference type="Gene3D" id="1.10.260.40">
    <property type="entry name" value="lambda repressor-like DNA-binding domains"/>
    <property type="match status" value="1"/>
</dbReference>
<feature type="domain" description="HTH cro/C1-type" evidence="1">
    <location>
        <begin position="22"/>
        <end position="52"/>
    </location>
</feature>
<dbReference type="PROSITE" id="PS50943">
    <property type="entry name" value="HTH_CROC1"/>
    <property type="match status" value="1"/>
</dbReference>